<dbReference type="InterPro" id="IPR033116">
    <property type="entry name" value="TRYPSIN_SER"/>
</dbReference>
<accession>A0A8J2VZY4</accession>
<dbReference type="Proteomes" id="UP000789390">
    <property type="component" value="Unassembled WGS sequence"/>
</dbReference>
<sequence>MKSCQILLKVFCVIFFTSAGLINAGEIDDSVDEGLMRNHKNGTDEEDVDTIIGGWIARLSSGCGGTVISDRHILTAAHCLYGRFSVDVYMGVYTIEPMDSGYIKRFVPSSNFRIHESYKGPNWDDIAILKMDPPLSQTELSRIAIVTLPPYGTTYGYEYQWAQAVGWGRTDDYESSGSPHLKATWLLLQSQEFCLSRFYSNHDLMMCTYRENEGACNGDSGGPIIVNGVQVGIASFVLGRNVPALPTLCTNGAAWMRVSAYVNNGWIRNNMIY</sequence>
<keyword evidence="1" id="KW-1015">Disulfide bond</keyword>
<keyword evidence="6" id="KW-1185">Reference proteome</keyword>
<dbReference type="InterPro" id="IPR009003">
    <property type="entry name" value="Peptidase_S1_PA"/>
</dbReference>
<evidence type="ECO:0000259" key="4">
    <source>
        <dbReference type="PROSITE" id="PS50240"/>
    </source>
</evidence>
<keyword evidence="2" id="KW-0720">Serine protease</keyword>
<evidence type="ECO:0000256" key="2">
    <source>
        <dbReference type="RuleBase" id="RU363034"/>
    </source>
</evidence>
<evidence type="ECO:0000313" key="5">
    <source>
        <dbReference type="EMBL" id="CAH0100188.1"/>
    </source>
</evidence>
<evidence type="ECO:0000313" key="6">
    <source>
        <dbReference type="Proteomes" id="UP000789390"/>
    </source>
</evidence>
<name>A0A8J2VZY4_9CRUS</name>
<dbReference type="CDD" id="cd00190">
    <property type="entry name" value="Tryp_SPc"/>
    <property type="match status" value="1"/>
</dbReference>
<dbReference type="InterPro" id="IPR043504">
    <property type="entry name" value="Peptidase_S1_PA_chymotrypsin"/>
</dbReference>
<dbReference type="OrthoDB" id="9425590at2759"/>
<dbReference type="PROSITE" id="PS00134">
    <property type="entry name" value="TRYPSIN_HIS"/>
    <property type="match status" value="1"/>
</dbReference>
<gene>
    <name evidence="5" type="ORF">DGAL_LOCUS2379</name>
</gene>
<dbReference type="SUPFAM" id="SSF50494">
    <property type="entry name" value="Trypsin-like serine proteases"/>
    <property type="match status" value="1"/>
</dbReference>
<dbReference type="Gene3D" id="2.40.10.10">
    <property type="entry name" value="Trypsin-like serine proteases"/>
    <property type="match status" value="2"/>
</dbReference>
<feature type="domain" description="Peptidase S1" evidence="4">
    <location>
        <begin position="55"/>
        <end position="272"/>
    </location>
</feature>
<keyword evidence="2" id="KW-0378">Hydrolase</keyword>
<keyword evidence="3" id="KW-0732">Signal</keyword>
<feature type="signal peptide" evidence="3">
    <location>
        <begin position="1"/>
        <end position="24"/>
    </location>
</feature>
<dbReference type="GO" id="GO:0006508">
    <property type="term" value="P:proteolysis"/>
    <property type="evidence" value="ECO:0007669"/>
    <property type="project" value="UniProtKB-KW"/>
</dbReference>
<evidence type="ECO:0000256" key="1">
    <source>
        <dbReference type="ARBA" id="ARBA00023157"/>
    </source>
</evidence>
<reference evidence="5" key="1">
    <citation type="submission" date="2021-11" db="EMBL/GenBank/DDBJ databases">
        <authorList>
            <person name="Schell T."/>
        </authorList>
    </citation>
    <scope>NUCLEOTIDE SEQUENCE</scope>
    <source>
        <strain evidence="5">M5</strain>
    </source>
</reference>
<dbReference type="PRINTS" id="PR00722">
    <property type="entry name" value="CHYMOTRYPSIN"/>
</dbReference>
<dbReference type="PROSITE" id="PS00135">
    <property type="entry name" value="TRYPSIN_SER"/>
    <property type="match status" value="1"/>
</dbReference>
<organism evidence="5 6">
    <name type="scientific">Daphnia galeata</name>
    <dbReference type="NCBI Taxonomy" id="27404"/>
    <lineage>
        <taxon>Eukaryota</taxon>
        <taxon>Metazoa</taxon>
        <taxon>Ecdysozoa</taxon>
        <taxon>Arthropoda</taxon>
        <taxon>Crustacea</taxon>
        <taxon>Branchiopoda</taxon>
        <taxon>Diplostraca</taxon>
        <taxon>Cladocera</taxon>
        <taxon>Anomopoda</taxon>
        <taxon>Daphniidae</taxon>
        <taxon>Daphnia</taxon>
    </lineage>
</organism>
<dbReference type="InterPro" id="IPR001254">
    <property type="entry name" value="Trypsin_dom"/>
</dbReference>
<feature type="chain" id="PRO_5035231611" description="Peptidase S1 domain-containing protein" evidence="3">
    <location>
        <begin position="25"/>
        <end position="273"/>
    </location>
</feature>
<dbReference type="InterPro" id="IPR051333">
    <property type="entry name" value="CLIP_Serine_Protease"/>
</dbReference>
<dbReference type="Pfam" id="PF00089">
    <property type="entry name" value="Trypsin"/>
    <property type="match status" value="1"/>
</dbReference>
<protein>
    <recommendedName>
        <fullName evidence="4">Peptidase S1 domain-containing protein</fullName>
    </recommendedName>
</protein>
<dbReference type="InterPro" id="IPR001314">
    <property type="entry name" value="Peptidase_S1A"/>
</dbReference>
<dbReference type="EMBL" id="CAKKLH010000033">
    <property type="protein sequence ID" value="CAH0100188.1"/>
    <property type="molecule type" value="Genomic_DNA"/>
</dbReference>
<dbReference type="PROSITE" id="PS50240">
    <property type="entry name" value="TRYPSIN_DOM"/>
    <property type="match status" value="1"/>
</dbReference>
<comment type="caution">
    <text evidence="5">The sequence shown here is derived from an EMBL/GenBank/DDBJ whole genome shotgun (WGS) entry which is preliminary data.</text>
</comment>
<dbReference type="PANTHER" id="PTHR24260:SF136">
    <property type="entry name" value="GH08193P-RELATED"/>
    <property type="match status" value="1"/>
</dbReference>
<dbReference type="InterPro" id="IPR018114">
    <property type="entry name" value="TRYPSIN_HIS"/>
</dbReference>
<proteinExistence type="predicted"/>
<dbReference type="AlphaFoldDB" id="A0A8J2VZY4"/>
<dbReference type="SMART" id="SM00020">
    <property type="entry name" value="Tryp_SPc"/>
    <property type="match status" value="1"/>
</dbReference>
<keyword evidence="2" id="KW-0645">Protease</keyword>
<dbReference type="GO" id="GO:0004252">
    <property type="term" value="F:serine-type endopeptidase activity"/>
    <property type="evidence" value="ECO:0007669"/>
    <property type="project" value="InterPro"/>
</dbReference>
<evidence type="ECO:0000256" key="3">
    <source>
        <dbReference type="SAM" id="SignalP"/>
    </source>
</evidence>
<dbReference type="PANTHER" id="PTHR24260">
    <property type="match status" value="1"/>
</dbReference>